<dbReference type="Pfam" id="PF05597">
    <property type="entry name" value="Phasin"/>
    <property type="match status" value="1"/>
</dbReference>
<protein>
    <recommendedName>
        <fullName evidence="5">Poly(Hydroxyalkanoate) granule-associated protein</fullName>
    </recommendedName>
</protein>
<sequence length="154" mass="16781">MAKDKHIKGIKQTAKSVMSRGEKALFASVGALARVEEEGRGLLANEKSKLMDQLIGEGRKIVSRGSKSAKLDRIQDAVSDSFDKARRQVADAYDKVVDQVDSSTSSDDIDALLDERVVAILARLGYPSAEDYAELSQRVDELSARLAEAEGKVR</sequence>
<dbReference type="Proteomes" id="UP000274695">
    <property type="component" value="Unassembled WGS sequence"/>
</dbReference>
<name>A0A2S4HJH8_9GAMM</name>
<dbReference type="InterPro" id="IPR008769">
    <property type="entry name" value="PhaF_PhaI"/>
</dbReference>
<evidence type="ECO:0000313" key="1">
    <source>
        <dbReference type="EMBL" id="POP54152.1"/>
    </source>
</evidence>
<reference evidence="1" key="1">
    <citation type="submission" date="2018-01" db="EMBL/GenBank/DDBJ databases">
        <authorList>
            <person name="Yu X.-D."/>
        </authorList>
    </citation>
    <scope>NUCLEOTIDE SEQUENCE</scope>
    <source>
        <strain evidence="1">ZX-21</strain>
    </source>
</reference>
<evidence type="ECO:0000313" key="2">
    <source>
        <dbReference type="EMBL" id="RNL60907.1"/>
    </source>
</evidence>
<gene>
    <name evidence="1" type="ORF">C0068_02475</name>
    <name evidence="2" type="ORF">D0911_12965</name>
</gene>
<evidence type="ECO:0000313" key="3">
    <source>
        <dbReference type="Proteomes" id="UP000237222"/>
    </source>
</evidence>
<evidence type="ECO:0008006" key="5">
    <source>
        <dbReference type="Google" id="ProtNLM"/>
    </source>
</evidence>
<dbReference type="EMBL" id="PQGG01000007">
    <property type="protein sequence ID" value="POP54152.1"/>
    <property type="molecule type" value="Genomic_DNA"/>
</dbReference>
<comment type="caution">
    <text evidence="1">The sequence shown here is derived from an EMBL/GenBank/DDBJ whole genome shotgun (WGS) entry which is preliminary data.</text>
</comment>
<keyword evidence="4" id="KW-1185">Reference proteome</keyword>
<organism evidence="1 3">
    <name type="scientific">Zhongshania marina</name>
    <dbReference type="NCBI Taxonomy" id="2304603"/>
    <lineage>
        <taxon>Bacteria</taxon>
        <taxon>Pseudomonadati</taxon>
        <taxon>Pseudomonadota</taxon>
        <taxon>Gammaproteobacteria</taxon>
        <taxon>Cellvibrionales</taxon>
        <taxon>Spongiibacteraceae</taxon>
        <taxon>Zhongshania</taxon>
    </lineage>
</organism>
<evidence type="ECO:0000313" key="4">
    <source>
        <dbReference type="Proteomes" id="UP000274695"/>
    </source>
</evidence>
<reference evidence="2 4" key="2">
    <citation type="submission" date="2018-10" db="EMBL/GenBank/DDBJ databases">
        <title>Draft genome sequence of Zhongshania sp. DSW25-10.</title>
        <authorList>
            <person name="Oh J."/>
        </authorList>
    </citation>
    <scope>NUCLEOTIDE SEQUENCE [LARGE SCALE GENOMIC DNA]</scope>
    <source>
        <strain evidence="2 4">DSW25-10</strain>
    </source>
</reference>
<accession>A0A2S4HJH8</accession>
<proteinExistence type="predicted"/>
<dbReference type="RefSeq" id="WP_103682912.1">
    <property type="nucleotide sequence ID" value="NZ_PQGG01000007.1"/>
</dbReference>
<dbReference type="AlphaFoldDB" id="A0A2S4HJH8"/>
<dbReference type="Proteomes" id="UP000237222">
    <property type="component" value="Unassembled WGS sequence"/>
</dbReference>
<dbReference type="EMBL" id="RHGB01000014">
    <property type="protein sequence ID" value="RNL60907.1"/>
    <property type="molecule type" value="Genomic_DNA"/>
</dbReference>